<feature type="transmembrane region" description="Helical" evidence="5">
    <location>
        <begin position="124"/>
        <end position="149"/>
    </location>
</feature>
<feature type="domain" description="Major facilitator superfamily (MFS) profile" evidence="6">
    <location>
        <begin position="1"/>
        <end position="404"/>
    </location>
</feature>
<dbReference type="PROSITE" id="PS50850">
    <property type="entry name" value="MFS"/>
    <property type="match status" value="1"/>
</dbReference>
<feature type="transmembrane region" description="Helical" evidence="5">
    <location>
        <begin position="90"/>
        <end position="112"/>
    </location>
</feature>
<evidence type="ECO:0000256" key="1">
    <source>
        <dbReference type="ARBA" id="ARBA00004651"/>
    </source>
</evidence>
<organism evidence="7 8">
    <name type="scientific">Brevibacterium daeguense</name>
    <dbReference type="NCBI Taxonomy" id="909936"/>
    <lineage>
        <taxon>Bacteria</taxon>
        <taxon>Bacillati</taxon>
        <taxon>Actinomycetota</taxon>
        <taxon>Actinomycetes</taxon>
        <taxon>Micrococcales</taxon>
        <taxon>Brevibacteriaceae</taxon>
        <taxon>Brevibacterium</taxon>
    </lineage>
</organism>
<feature type="transmembrane region" description="Helical" evidence="5">
    <location>
        <begin position="155"/>
        <end position="176"/>
    </location>
</feature>
<evidence type="ECO:0000256" key="5">
    <source>
        <dbReference type="SAM" id="Phobius"/>
    </source>
</evidence>
<evidence type="ECO:0000256" key="3">
    <source>
        <dbReference type="ARBA" id="ARBA00022989"/>
    </source>
</evidence>
<feature type="transmembrane region" description="Helical" evidence="5">
    <location>
        <begin position="318"/>
        <end position="338"/>
    </location>
</feature>
<protein>
    <submittedName>
        <fullName evidence="7">CynX/NimT family MFS transporter</fullName>
    </submittedName>
</protein>
<dbReference type="InterPro" id="IPR052524">
    <property type="entry name" value="MFS_Cyanate_Porter"/>
</dbReference>
<reference evidence="8" key="1">
    <citation type="journal article" date="2019" name="Int. J. Syst. Evol. Microbiol.">
        <title>The Global Catalogue of Microorganisms (GCM) 10K type strain sequencing project: providing services to taxonomists for standard genome sequencing and annotation.</title>
        <authorList>
            <consortium name="The Broad Institute Genomics Platform"/>
            <consortium name="The Broad Institute Genome Sequencing Center for Infectious Disease"/>
            <person name="Wu L."/>
            <person name="Ma J."/>
        </authorList>
    </citation>
    <scope>NUCLEOTIDE SEQUENCE [LARGE SCALE GENOMIC DNA]</scope>
    <source>
        <strain evidence="8">JCM 17458</strain>
    </source>
</reference>
<evidence type="ECO:0000256" key="2">
    <source>
        <dbReference type="ARBA" id="ARBA00022692"/>
    </source>
</evidence>
<feature type="transmembrane region" description="Helical" evidence="5">
    <location>
        <begin position="37"/>
        <end position="58"/>
    </location>
</feature>
<dbReference type="PANTHER" id="PTHR23523">
    <property type="match status" value="1"/>
</dbReference>
<dbReference type="SUPFAM" id="SSF103473">
    <property type="entry name" value="MFS general substrate transporter"/>
    <property type="match status" value="1"/>
</dbReference>
<comment type="subcellular location">
    <subcellularLocation>
        <location evidence="1">Cell membrane</location>
        <topology evidence="1">Multi-pass membrane protein</topology>
    </subcellularLocation>
</comment>
<name>A0ABP8EG45_9MICO</name>
<proteinExistence type="predicted"/>
<evidence type="ECO:0000256" key="4">
    <source>
        <dbReference type="ARBA" id="ARBA00023136"/>
    </source>
</evidence>
<dbReference type="Gene3D" id="1.20.1250.20">
    <property type="entry name" value="MFS general substrate transporter like domains"/>
    <property type="match status" value="1"/>
</dbReference>
<evidence type="ECO:0000313" key="8">
    <source>
        <dbReference type="Proteomes" id="UP001501586"/>
    </source>
</evidence>
<feature type="transmembrane region" description="Helical" evidence="5">
    <location>
        <begin position="65"/>
        <end position="84"/>
    </location>
</feature>
<accession>A0ABP8EG45</accession>
<dbReference type="PANTHER" id="PTHR23523:SF2">
    <property type="entry name" value="2-NITROIMIDAZOLE TRANSPORTER"/>
    <property type="match status" value="1"/>
</dbReference>
<keyword evidence="3 5" id="KW-1133">Transmembrane helix</keyword>
<feature type="transmembrane region" description="Helical" evidence="5">
    <location>
        <begin position="291"/>
        <end position="312"/>
    </location>
</feature>
<comment type="caution">
    <text evidence="7">The sequence shown here is derived from an EMBL/GenBank/DDBJ whole genome shotgun (WGS) entry which is preliminary data.</text>
</comment>
<keyword evidence="4 5" id="KW-0472">Membrane</keyword>
<gene>
    <name evidence="7" type="ORF">GCM10022261_04560</name>
</gene>
<evidence type="ECO:0000259" key="6">
    <source>
        <dbReference type="PROSITE" id="PS50850"/>
    </source>
</evidence>
<dbReference type="InterPro" id="IPR036259">
    <property type="entry name" value="MFS_trans_sf"/>
</dbReference>
<sequence length="416" mass="42925">MLLAFAAVLVAAVNLRAGIASLGPVLGDVVEAFGAGGWLAGVVTAIPGLFFALMGLAAVPIASRLGLGGALTAGMVLTFIGLALRPWVGGIWIFIVLTACVVAGIALANVLLPAWIKNHGGRHIVALMTIYTSVLGLSGAIGPLSALLFDGADGWRWALAVWAAFAAVQILVWIFVVARTGYDFPAAATTADRQGDTSAGTAAARRGDTSADTAAARRGASLWRAPTAVFLMLFFGLQSMNAYVQMGWLPQIYLDSGASATVGSVALSMVGALNIVGGLAMPSIIHRARHLGIFPVMFSLLTAGGYLGLCFAADTWPLLWAFLLGLGGFCFPTALALIPARTRTPLVTARLSGFVQPLGYFIAAVGPLLVGMIYDATGSWSAILLGLVVATAAMAATGFRASRRSYIDDELDAAAR</sequence>
<keyword evidence="2 5" id="KW-0812">Transmembrane</keyword>
<keyword evidence="8" id="KW-1185">Reference proteome</keyword>
<feature type="transmembrane region" description="Helical" evidence="5">
    <location>
        <begin position="258"/>
        <end position="279"/>
    </location>
</feature>
<feature type="transmembrane region" description="Helical" evidence="5">
    <location>
        <begin position="358"/>
        <end position="374"/>
    </location>
</feature>
<feature type="transmembrane region" description="Helical" evidence="5">
    <location>
        <begin position="227"/>
        <end position="246"/>
    </location>
</feature>
<dbReference type="InterPro" id="IPR020846">
    <property type="entry name" value="MFS_dom"/>
</dbReference>
<dbReference type="Proteomes" id="UP001501586">
    <property type="component" value="Unassembled WGS sequence"/>
</dbReference>
<dbReference type="Pfam" id="PF07690">
    <property type="entry name" value="MFS_1"/>
    <property type="match status" value="1"/>
</dbReference>
<dbReference type="EMBL" id="BAABAZ010000004">
    <property type="protein sequence ID" value="GAA4282925.1"/>
    <property type="molecule type" value="Genomic_DNA"/>
</dbReference>
<feature type="transmembrane region" description="Helical" evidence="5">
    <location>
        <begin position="380"/>
        <end position="399"/>
    </location>
</feature>
<dbReference type="InterPro" id="IPR011701">
    <property type="entry name" value="MFS"/>
</dbReference>
<evidence type="ECO:0000313" key="7">
    <source>
        <dbReference type="EMBL" id="GAA4282925.1"/>
    </source>
</evidence>